<feature type="non-terminal residue" evidence="1">
    <location>
        <position position="1"/>
    </location>
</feature>
<proteinExistence type="predicted"/>
<accession>A0ABR3Y9R2</accession>
<gene>
    <name evidence="1" type="ORF">Cpir12675_007012</name>
</gene>
<evidence type="ECO:0000313" key="2">
    <source>
        <dbReference type="Proteomes" id="UP001583280"/>
    </source>
</evidence>
<sequence>FHAIKDRIREGKIKLEYVTTDKTLADAFTKPLSAQKFDTFRSEINVRSVPALRDIRCSEWR</sequence>
<protein>
    <submittedName>
        <fullName evidence="1">Uncharacterized protein</fullName>
    </submittedName>
</protein>
<keyword evidence="2" id="KW-1185">Reference proteome</keyword>
<dbReference type="Proteomes" id="UP001583280">
    <property type="component" value="Unassembled WGS sequence"/>
</dbReference>
<reference evidence="1 2" key="1">
    <citation type="journal article" date="2024" name="IMA Fungus">
        <title>IMA Genome - F19 : A genome assembly and annotation guide to empower mycologists, including annotated draft genome sequences of Ceratocystis pirilliformis, Diaporthe australafricana, Fusarium ophioides, Paecilomyces lecythidis, and Sporothrix stenoceras.</title>
        <authorList>
            <person name="Aylward J."/>
            <person name="Wilson A.M."/>
            <person name="Visagie C.M."/>
            <person name="Spraker J."/>
            <person name="Barnes I."/>
            <person name="Buitendag C."/>
            <person name="Ceriani C."/>
            <person name="Del Mar Angel L."/>
            <person name="du Plessis D."/>
            <person name="Fuchs T."/>
            <person name="Gasser K."/>
            <person name="Kramer D."/>
            <person name="Li W."/>
            <person name="Munsamy K."/>
            <person name="Piso A."/>
            <person name="Price J.L."/>
            <person name="Sonnekus B."/>
            <person name="Thomas C."/>
            <person name="van der Nest A."/>
            <person name="van Dijk A."/>
            <person name="van Heerden A."/>
            <person name="van Vuuren N."/>
            <person name="Yilmaz N."/>
            <person name="Duong T.A."/>
            <person name="van der Merwe N.A."/>
            <person name="Wingfield M.J."/>
            <person name="Wingfield B.D."/>
        </authorList>
    </citation>
    <scope>NUCLEOTIDE SEQUENCE [LARGE SCALE GENOMIC DNA]</scope>
    <source>
        <strain evidence="1 2">CMW 12675</strain>
    </source>
</reference>
<organism evidence="1 2">
    <name type="scientific">Ceratocystis pirilliformis</name>
    <dbReference type="NCBI Taxonomy" id="259994"/>
    <lineage>
        <taxon>Eukaryota</taxon>
        <taxon>Fungi</taxon>
        <taxon>Dikarya</taxon>
        <taxon>Ascomycota</taxon>
        <taxon>Pezizomycotina</taxon>
        <taxon>Sordariomycetes</taxon>
        <taxon>Hypocreomycetidae</taxon>
        <taxon>Microascales</taxon>
        <taxon>Ceratocystidaceae</taxon>
        <taxon>Ceratocystis</taxon>
    </lineage>
</organism>
<dbReference type="EMBL" id="JAWDJO010000564">
    <property type="protein sequence ID" value="KAL1884819.1"/>
    <property type="molecule type" value="Genomic_DNA"/>
</dbReference>
<evidence type="ECO:0000313" key="1">
    <source>
        <dbReference type="EMBL" id="KAL1884819.1"/>
    </source>
</evidence>
<name>A0ABR3Y9R2_9PEZI</name>
<comment type="caution">
    <text evidence="1">The sequence shown here is derived from an EMBL/GenBank/DDBJ whole genome shotgun (WGS) entry which is preliminary data.</text>
</comment>